<reference evidence="3" key="1">
    <citation type="submission" date="2020-06" db="EMBL/GenBank/DDBJ databases">
        <authorList>
            <consortium name="Plant Systems Biology data submission"/>
        </authorList>
    </citation>
    <scope>NUCLEOTIDE SEQUENCE</scope>
    <source>
        <strain evidence="3">D6</strain>
    </source>
</reference>
<proteinExistence type="predicted"/>
<evidence type="ECO:0000313" key="3">
    <source>
        <dbReference type="EMBL" id="CAB9528505.1"/>
    </source>
</evidence>
<organism evidence="3 4">
    <name type="scientific">Seminavis robusta</name>
    <dbReference type="NCBI Taxonomy" id="568900"/>
    <lineage>
        <taxon>Eukaryota</taxon>
        <taxon>Sar</taxon>
        <taxon>Stramenopiles</taxon>
        <taxon>Ochrophyta</taxon>
        <taxon>Bacillariophyta</taxon>
        <taxon>Bacillariophyceae</taxon>
        <taxon>Bacillariophycidae</taxon>
        <taxon>Naviculales</taxon>
        <taxon>Naviculaceae</taxon>
        <taxon>Seminavis</taxon>
    </lineage>
</organism>
<dbReference type="Proteomes" id="UP001153069">
    <property type="component" value="Unassembled WGS sequence"/>
</dbReference>
<dbReference type="EMBL" id="CAICTM010002241">
    <property type="protein sequence ID" value="CAB9528505.1"/>
    <property type="molecule type" value="Genomic_DNA"/>
</dbReference>
<sequence length="565" mass="60492">MSAVGPPRRQYFADDFVPSKNFVICGRGKKSYGHVGNQYFLHVVAGRINDYARADTKQAKSEIVQKIVREIDEKGGFIRQDEATGQFYRAEDGAGREKTSQALRDCLKHKYKSSKDIKKTNRKAKRMARRLSNKERRGSMGSTGTAHSHTSSHGPTGTQPQPANTGSTAGISSTGIPTNIMPQQILMQGFDPGALGKSRRHRRNSMGNVMPVTTTSSWDTTSTLPATNMEAVLAMQQQQQQQANSLTAANPYAAPSPMTTQSAAINEPDLTDMVYAKPNPKQTNVNLLNSNAAMANAVNPWGSRSARGVVRRASASSYFQEPNPEQEPNMDINMGFGGMQGIDMLSAKGTIVQNAALGYNDDDVVCATAGLPGDFQARRRTSTSSYGSNASSYWSGADSASTSSGYNHFGGTWVDGDDEDWAAGLNLNLLGELTDDLDALRMAAAFENDGSGRSSIGSTGGGVPVNIGGAMPVLAFPDAVNHKQQAYSNNENNNGQQVALTAKNLATMAGGYNPQQNHQNQIHVSQNSPGLHRERRVSASTASAASNYWAEEVDDTSGRSFTAGV</sequence>
<dbReference type="AlphaFoldDB" id="A0A9N8HXL2"/>
<dbReference type="Pfam" id="PF20710">
    <property type="entry name" value="DUF6824"/>
    <property type="match status" value="1"/>
</dbReference>
<name>A0A9N8HXL2_9STRA</name>
<dbReference type="InterPro" id="IPR049227">
    <property type="entry name" value="DUF6824"/>
</dbReference>
<keyword evidence="4" id="KW-1185">Reference proteome</keyword>
<protein>
    <submittedName>
        <fullName evidence="3">Nitrilase family, member 2</fullName>
    </submittedName>
</protein>
<feature type="region of interest" description="Disordered" evidence="1">
    <location>
        <begin position="109"/>
        <end position="177"/>
    </location>
</feature>
<evidence type="ECO:0000256" key="1">
    <source>
        <dbReference type="SAM" id="MobiDB-lite"/>
    </source>
</evidence>
<feature type="compositionally biased region" description="Polar residues" evidence="1">
    <location>
        <begin position="159"/>
        <end position="177"/>
    </location>
</feature>
<feature type="compositionally biased region" description="Basic and acidic residues" evidence="1">
    <location>
        <begin position="109"/>
        <end position="119"/>
    </location>
</feature>
<feature type="compositionally biased region" description="Low complexity" evidence="1">
    <location>
        <begin position="139"/>
        <end position="158"/>
    </location>
</feature>
<feature type="compositionally biased region" description="Basic residues" evidence="1">
    <location>
        <begin position="120"/>
        <end position="131"/>
    </location>
</feature>
<evidence type="ECO:0000259" key="2">
    <source>
        <dbReference type="Pfam" id="PF20710"/>
    </source>
</evidence>
<accession>A0A9N8HXL2</accession>
<gene>
    <name evidence="3" type="ORF">SEMRO_2243_G320470.1</name>
</gene>
<comment type="caution">
    <text evidence="3">The sequence shown here is derived from an EMBL/GenBank/DDBJ whole genome shotgun (WGS) entry which is preliminary data.</text>
</comment>
<evidence type="ECO:0000313" key="4">
    <source>
        <dbReference type="Proteomes" id="UP001153069"/>
    </source>
</evidence>
<feature type="region of interest" description="Disordered" evidence="1">
    <location>
        <begin position="196"/>
        <end position="220"/>
    </location>
</feature>
<feature type="domain" description="DUF6824" evidence="2">
    <location>
        <begin position="23"/>
        <end position="105"/>
    </location>
</feature>